<evidence type="ECO:0000256" key="1">
    <source>
        <dbReference type="SAM" id="Coils"/>
    </source>
</evidence>
<evidence type="ECO:0000256" key="2">
    <source>
        <dbReference type="SAM" id="MobiDB-lite"/>
    </source>
</evidence>
<reference evidence="3 4" key="1">
    <citation type="journal article" date="2018" name="New Phytol.">
        <title>Phylogenomics of Endogonaceae and evolution of mycorrhizas within Mucoromycota.</title>
        <authorList>
            <person name="Chang Y."/>
            <person name="Desiro A."/>
            <person name="Na H."/>
            <person name="Sandor L."/>
            <person name="Lipzen A."/>
            <person name="Clum A."/>
            <person name="Barry K."/>
            <person name="Grigoriev I.V."/>
            <person name="Martin F.M."/>
            <person name="Stajich J.E."/>
            <person name="Smith M.E."/>
            <person name="Bonito G."/>
            <person name="Spatafora J.W."/>
        </authorList>
    </citation>
    <scope>NUCLEOTIDE SEQUENCE [LARGE SCALE GENOMIC DNA]</scope>
    <source>
        <strain evidence="3 4">GMNB39</strain>
    </source>
</reference>
<dbReference type="EMBL" id="RBNI01003873">
    <property type="protein sequence ID" value="RUP47969.1"/>
    <property type="molecule type" value="Genomic_DNA"/>
</dbReference>
<sequence>MEDPPPYPEISMPGQRDRLPEIGKDDVKDLLSFLRTTYMPAPPSVDITPSTSSPLSPSAIRRPPSSLDHPRSMSRGGGSGGGPIPPQSQPQTESTGRDKILQTLGRMNRQVEGMRGEFVRGVEKRYFPDRPSSRTVTGDDFSTSRRNSYNSMRDQMNGEASQAGTVGGLVQQSTREVVETDELLFQKSRALETAEERIKNYESRIKSLEDTLHRTYRSTSTLPLPAPQPSRADSPSISSSTYSVVDAAEDANVKTDAAAKAETWRIRCTELERRVEELQKEREREVASAKSEAEERKDEFRTELARERAKADEIQELLERERKAWSEERKMIDTEWEERGREWEERAREWVASAEEKDRTEEDLKAQISELEGLLDEERQTYEENRMSLLREVQTQAHLAERRIADVEVELKDKIRELEQTIERQNNEHAQRVAFHEQMNETQRAEQELQRRGAREEHERAIKSLWDEVEREKETARREVEEVWRERVVEKERAFEEERREWGREKKKHAGDRERLLAEVEALKMQITDKEEIRRRQEQMLARAEKNWMEKNEALEKIKEEFKEAKRSVSTLLRITGSTAESTASEEDTLDDLLRRLDDNIAWLLQTRVALEEVSSWDLKLSSHNCVTFAVPRRLINFTRNINHISSALWHKWLHLLNKPYLVVNSQHMCLFHDLTNSKPLSDHPL</sequence>
<feature type="compositionally biased region" description="Polar residues" evidence="2">
    <location>
        <begin position="133"/>
        <end position="168"/>
    </location>
</feature>
<protein>
    <submittedName>
        <fullName evidence="3">Uncharacterized protein</fullName>
    </submittedName>
</protein>
<keyword evidence="1" id="KW-0175">Coiled coil</keyword>
<feature type="region of interest" description="Disordered" evidence="2">
    <location>
        <begin position="277"/>
        <end position="303"/>
    </location>
</feature>
<dbReference type="Proteomes" id="UP000268093">
    <property type="component" value="Unassembled WGS sequence"/>
</dbReference>
<feature type="coiled-coil region" evidence="1">
    <location>
        <begin position="354"/>
        <end position="459"/>
    </location>
</feature>
<feature type="region of interest" description="Disordered" evidence="2">
    <location>
        <begin position="128"/>
        <end position="168"/>
    </location>
</feature>
<feature type="region of interest" description="Disordered" evidence="2">
    <location>
        <begin position="1"/>
        <end position="24"/>
    </location>
</feature>
<dbReference type="OrthoDB" id="447953at2759"/>
<feature type="compositionally biased region" description="Basic and acidic residues" evidence="2">
    <location>
        <begin position="15"/>
        <end position="24"/>
    </location>
</feature>
<feature type="compositionally biased region" description="Low complexity" evidence="2">
    <location>
        <begin position="48"/>
        <end position="58"/>
    </location>
</feature>
<evidence type="ECO:0000313" key="3">
    <source>
        <dbReference type="EMBL" id="RUP47969.1"/>
    </source>
</evidence>
<feature type="coiled-coil region" evidence="1">
    <location>
        <begin position="184"/>
        <end position="218"/>
    </location>
</feature>
<accession>A0A433DAW6</accession>
<comment type="caution">
    <text evidence="3">The sequence shown here is derived from an EMBL/GenBank/DDBJ whole genome shotgun (WGS) entry which is preliminary data.</text>
</comment>
<evidence type="ECO:0000313" key="4">
    <source>
        <dbReference type="Proteomes" id="UP000268093"/>
    </source>
</evidence>
<feature type="region of interest" description="Disordered" evidence="2">
    <location>
        <begin position="39"/>
        <end position="116"/>
    </location>
</feature>
<dbReference type="AlphaFoldDB" id="A0A433DAW6"/>
<keyword evidence="4" id="KW-1185">Reference proteome</keyword>
<organism evidence="3 4">
    <name type="scientific">Jimgerdemannia flammicorona</name>
    <dbReference type="NCBI Taxonomy" id="994334"/>
    <lineage>
        <taxon>Eukaryota</taxon>
        <taxon>Fungi</taxon>
        <taxon>Fungi incertae sedis</taxon>
        <taxon>Mucoromycota</taxon>
        <taxon>Mucoromycotina</taxon>
        <taxon>Endogonomycetes</taxon>
        <taxon>Endogonales</taxon>
        <taxon>Endogonaceae</taxon>
        <taxon>Jimgerdemannia</taxon>
    </lineage>
</organism>
<feature type="region of interest" description="Disordered" evidence="2">
    <location>
        <begin position="219"/>
        <end position="238"/>
    </location>
</feature>
<feature type="coiled-coil region" evidence="1">
    <location>
        <begin position="506"/>
        <end position="575"/>
    </location>
</feature>
<gene>
    <name evidence="3" type="ORF">BC936DRAFT_145122</name>
</gene>
<proteinExistence type="predicted"/>
<name>A0A433DAW6_9FUNG</name>